<evidence type="ECO:0000313" key="1">
    <source>
        <dbReference type="EMBL" id="CAG8543033.1"/>
    </source>
</evidence>
<gene>
    <name evidence="1" type="ORF">CPELLU_LOCUS4388</name>
</gene>
<reference evidence="1" key="1">
    <citation type="submission" date="2021-06" db="EMBL/GenBank/DDBJ databases">
        <authorList>
            <person name="Kallberg Y."/>
            <person name="Tangrot J."/>
            <person name="Rosling A."/>
        </authorList>
    </citation>
    <scope>NUCLEOTIDE SEQUENCE</scope>
    <source>
        <strain evidence="1">FL966</strain>
    </source>
</reference>
<comment type="caution">
    <text evidence="1">The sequence shown here is derived from an EMBL/GenBank/DDBJ whole genome shotgun (WGS) entry which is preliminary data.</text>
</comment>
<accession>A0A9N9AW64</accession>
<sequence>MNIAKSAHANANQEGIQMSLLLAIKKKKRLDECHFTTCRYQSNYNVSKTGHSSGPIARATKSIKRLEIEKQAKLANLHAQELVNIEKKNY</sequence>
<dbReference type="OrthoDB" id="2411665at2759"/>
<keyword evidence="2" id="KW-1185">Reference proteome</keyword>
<evidence type="ECO:0000313" key="2">
    <source>
        <dbReference type="Proteomes" id="UP000789759"/>
    </source>
</evidence>
<name>A0A9N9AW64_9GLOM</name>
<proteinExistence type="predicted"/>
<dbReference type="EMBL" id="CAJVQA010002311">
    <property type="protein sequence ID" value="CAG8543033.1"/>
    <property type="molecule type" value="Genomic_DNA"/>
</dbReference>
<dbReference type="Proteomes" id="UP000789759">
    <property type="component" value="Unassembled WGS sequence"/>
</dbReference>
<dbReference type="AlphaFoldDB" id="A0A9N9AW64"/>
<protein>
    <submittedName>
        <fullName evidence="1">716_t:CDS:1</fullName>
    </submittedName>
</protein>
<organism evidence="1 2">
    <name type="scientific">Cetraspora pellucida</name>
    <dbReference type="NCBI Taxonomy" id="1433469"/>
    <lineage>
        <taxon>Eukaryota</taxon>
        <taxon>Fungi</taxon>
        <taxon>Fungi incertae sedis</taxon>
        <taxon>Mucoromycota</taxon>
        <taxon>Glomeromycotina</taxon>
        <taxon>Glomeromycetes</taxon>
        <taxon>Diversisporales</taxon>
        <taxon>Gigasporaceae</taxon>
        <taxon>Cetraspora</taxon>
    </lineage>
</organism>